<dbReference type="Proteomes" id="UP000070188">
    <property type="component" value="Unassembled WGS sequence"/>
</dbReference>
<dbReference type="SMART" id="SM00346">
    <property type="entry name" value="HTH_ICLR"/>
    <property type="match status" value="1"/>
</dbReference>
<evidence type="ECO:0000256" key="3">
    <source>
        <dbReference type="ARBA" id="ARBA00023163"/>
    </source>
</evidence>
<keyword evidence="1" id="KW-0805">Transcription regulation</keyword>
<sequence>MLRLLAETSGGLTVTELAGQLGVNRTVVYRLLATLEQHNLVRRAPDGRARLGLGVLQLARRVQPLLRDAALPALRSLAEEVGATAHLTVVDGGDALAVAVVEPSWTDYHVAYRVGSRHPLDRGAAGRAILAGRGNGEAPPYVVSHGELQPGAHGIAAPLLGVPGVEASVGVVALGELDPDVIGPRVVKAAEEIVAALG</sequence>
<dbReference type="Pfam" id="PF01614">
    <property type="entry name" value="IclR_C"/>
    <property type="match status" value="1"/>
</dbReference>
<dbReference type="InterPro" id="IPR011991">
    <property type="entry name" value="ArsR-like_HTH"/>
</dbReference>
<dbReference type="InterPro" id="IPR029016">
    <property type="entry name" value="GAF-like_dom_sf"/>
</dbReference>
<accession>A0A132MWN7</accession>
<dbReference type="SUPFAM" id="SSF55781">
    <property type="entry name" value="GAF domain-like"/>
    <property type="match status" value="1"/>
</dbReference>
<proteinExistence type="predicted"/>
<evidence type="ECO:0000259" key="5">
    <source>
        <dbReference type="PROSITE" id="PS51078"/>
    </source>
</evidence>
<dbReference type="GO" id="GO:0003677">
    <property type="term" value="F:DNA binding"/>
    <property type="evidence" value="ECO:0007669"/>
    <property type="project" value="UniProtKB-KW"/>
</dbReference>
<dbReference type="InterPro" id="IPR014757">
    <property type="entry name" value="Tscrpt_reg_IclR_C"/>
</dbReference>
<feature type="domain" description="HTH iclR-type" evidence="4">
    <location>
        <begin position="1"/>
        <end position="53"/>
    </location>
</feature>
<dbReference type="PROSITE" id="PS51078">
    <property type="entry name" value="ICLR_ED"/>
    <property type="match status" value="1"/>
</dbReference>
<keyword evidence="7" id="KW-1185">Reference proteome</keyword>
<evidence type="ECO:0000259" key="4">
    <source>
        <dbReference type="PROSITE" id="PS51077"/>
    </source>
</evidence>
<reference evidence="7" key="1">
    <citation type="submission" date="2015-04" db="EMBL/GenBank/DDBJ databases">
        <title>Physiological reanalysis, assessment of diazotrophy, and genome sequences of multiple isolates of Streptomyces thermoautotrophicus.</title>
        <authorList>
            <person name="MacKellar D.C."/>
            <person name="Lieber L."/>
            <person name="Norman J."/>
            <person name="Bolger A."/>
            <person name="Tobin C."/>
            <person name="Murray J.W."/>
            <person name="Chang R."/>
            <person name="Ford T."/>
            <person name="Nguyen P.Q."/>
            <person name="Woodward J."/>
            <person name="Permingeat H."/>
            <person name="Joshi N.S."/>
            <person name="Silver P.A."/>
            <person name="Usadel B."/>
            <person name="Rutherford A.W."/>
            <person name="Friesen M."/>
            <person name="Prell J."/>
        </authorList>
    </citation>
    <scope>NUCLEOTIDE SEQUENCE [LARGE SCALE GENOMIC DNA]</scope>
    <source>
        <strain evidence="7">H1</strain>
    </source>
</reference>
<dbReference type="GO" id="GO:0045892">
    <property type="term" value="P:negative regulation of DNA-templated transcription"/>
    <property type="evidence" value="ECO:0007669"/>
    <property type="project" value="TreeGrafter"/>
</dbReference>
<evidence type="ECO:0000313" key="6">
    <source>
        <dbReference type="EMBL" id="KWX02234.1"/>
    </source>
</evidence>
<dbReference type="GO" id="GO:0003700">
    <property type="term" value="F:DNA-binding transcription factor activity"/>
    <property type="evidence" value="ECO:0007669"/>
    <property type="project" value="TreeGrafter"/>
</dbReference>
<dbReference type="InterPro" id="IPR036390">
    <property type="entry name" value="WH_DNA-bd_sf"/>
</dbReference>
<dbReference type="PANTHER" id="PTHR30136">
    <property type="entry name" value="HELIX-TURN-HELIX TRANSCRIPTIONAL REGULATOR, ICLR FAMILY"/>
    <property type="match status" value="1"/>
</dbReference>
<dbReference type="SUPFAM" id="SSF46785">
    <property type="entry name" value="Winged helix' DNA-binding domain"/>
    <property type="match status" value="1"/>
</dbReference>
<dbReference type="STRING" id="1469144.LI90_3277"/>
<evidence type="ECO:0000313" key="7">
    <source>
        <dbReference type="Proteomes" id="UP000070188"/>
    </source>
</evidence>
<keyword evidence="3" id="KW-0804">Transcription</keyword>
<dbReference type="InterPro" id="IPR005471">
    <property type="entry name" value="Tscrpt_reg_IclR_N"/>
</dbReference>
<dbReference type="AlphaFoldDB" id="A0A132MWN7"/>
<dbReference type="Pfam" id="PF09339">
    <property type="entry name" value="HTH_IclR"/>
    <property type="match status" value="1"/>
</dbReference>
<dbReference type="PANTHER" id="PTHR30136:SF24">
    <property type="entry name" value="HTH-TYPE TRANSCRIPTIONAL REPRESSOR ALLR"/>
    <property type="match status" value="1"/>
</dbReference>
<evidence type="ECO:0000256" key="1">
    <source>
        <dbReference type="ARBA" id="ARBA00023015"/>
    </source>
</evidence>
<name>A0A132MWN7_9ACTN</name>
<dbReference type="Gene3D" id="3.30.450.40">
    <property type="match status" value="2"/>
</dbReference>
<keyword evidence="2" id="KW-0238">DNA-binding</keyword>
<dbReference type="InterPro" id="IPR050707">
    <property type="entry name" value="HTH_MetabolicPath_Reg"/>
</dbReference>
<dbReference type="EMBL" id="LAXD01000001">
    <property type="protein sequence ID" value="KWX02234.1"/>
    <property type="molecule type" value="Genomic_DNA"/>
</dbReference>
<protein>
    <submittedName>
        <fullName evidence="6">Transcriptional regulator</fullName>
    </submittedName>
</protein>
<dbReference type="Gene3D" id="1.10.10.10">
    <property type="entry name" value="Winged helix-like DNA-binding domain superfamily/Winged helix DNA-binding domain"/>
    <property type="match status" value="1"/>
</dbReference>
<dbReference type="PROSITE" id="PS51077">
    <property type="entry name" value="HTH_ICLR"/>
    <property type="match status" value="1"/>
</dbReference>
<dbReference type="CDD" id="cd00090">
    <property type="entry name" value="HTH_ARSR"/>
    <property type="match status" value="1"/>
</dbReference>
<gene>
    <name evidence="6" type="ORF">LI90_3277</name>
</gene>
<dbReference type="InterPro" id="IPR036388">
    <property type="entry name" value="WH-like_DNA-bd_sf"/>
</dbReference>
<organism evidence="6 7">
    <name type="scientific">Carbonactinospora thermoautotrophica</name>
    <dbReference type="NCBI Taxonomy" id="1469144"/>
    <lineage>
        <taxon>Bacteria</taxon>
        <taxon>Bacillati</taxon>
        <taxon>Actinomycetota</taxon>
        <taxon>Actinomycetes</taxon>
        <taxon>Kitasatosporales</taxon>
        <taxon>Carbonactinosporaceae</taxon>
        <taxon>Carbonactinospora</taxon>
    </lineage>
</organism>
<comment type="caution">
    <text evidence="6">The sequence shown here is derived from an EMBL/GenBank/DDBJ whole genome shotgun (WGS) entry which is preliminary data.</text>
</comment>
<dbReference type="PATRIC" id="fig|1469144.10.peg.3524"/>
<evidence type="ECO:0000256" key="2">
    <source>
        <dbReference type="ARBA" id="ARBA00023125"/>
    </source>
</evidence>
<feature type="domain" description="IclR-ED" evidence="5">
    <location>
        <begin position="49"/>
        <end position="198"/>
    </location>
</feature>